<gene>
    <name evidence="1" type="ORF">GEV33_009829</name>
</gene>
<protein>
    <submittedName>
        <fullName evidence="1">Uncharacterized protein</fullName>
    </submittedName>
</protein>
<evidence type="ECO:0000313" key="1">
    <source>
        <dbReference type="EMBL" id="KAH0812963.1"/>
    </source>
</evidence>
<dbReference type="EMBL" id="JABDTM020025676">
    <property type="protein sequence ID" value="KAH0812963.1"/>
    <property type="molecule type" value="Genomic_DNA"/>
</dbReference>
<dbReference type="AlphaFoldDB" id="A0A8J6LBB4"/>
<proteinExistence type="predicted"/>
<accession>A0A8J6LBB4</accession>
<sequence>MRYVDLSCAVIIDYCSAVFFCGRRTTHASFSLFGREHSMIYAVILSISLQERRIGTDLPWRNVSGTLCGPGGRTRNDHRRRTRRIGYTILHEVVLIGFESCKWGLIQLGYLDLWDTLPRSL</sequence>
<keyword evidence="2" id="KW-1185">Reference proteome</keyword>
<dbReference type="Proteomes" id="UP000719412">
    <property type="component" value="Unassembled WGS sequence"/>
</dbReference>
<name>A0A8J6LBB4_TENMO</name>
<organism evidence="1 2">
    <name type="scientific">Tenebrio molitor</name>
    <name type="common">Yellow mealworm beetle</name>
    <dbReference type="NCBI Taxonomy" id="7067"/>
    <lineage>
        <taxon>Eukaryota</taxon>
        <taxon>Metazoa</taxon>
        <taxon>Ecdysozoa</taxon>
        <taxon>Arthropoda</taxon>
        <taxon>Hexapoda</taxon>
        <taxon>Insecta</taxon>
        <taxon>Pterygota</taxon>
        <taxon>Neoptera</taxon>
        <taxon>Endopterygota</taxon>
        <taxon>Coleoptera</taxon>
        <taxon>Polyphaga</taxon>
        <taxon>Cucujiformia</taxon>
        <taxon>Tenebrionidae</taxon>
        <taxon>Tenebrio</taxon>
    </lineage>
</organism>
<comment type="caution">
    <text evidence="1">The sequence shown here is derived from an EMBL/GenBank/DDBJ whole genome shotgun (WGS) entry which is preliminary data.</text>
</comment>
<evidence type="ECO:0000313" key="2">
    <source>
        <dbReference type="Proteomes" id="UP000719412"/>
    </source>
</evidence>
<reference evidence="1" key="1">
    <citation type="journal article" date="2020" name="J Insects Food Feed">
        <title>The yellow mealworm (Tenebrio molitor) genome: a resource for the emerging insects as food and feed industry.</title>
        <authorList>
            <person name="Eriksson T."/>
            <person name="Andere A."/>
            <person name="Kelstrup H."/>
            <person name="Emery V."/>
            <person name="Picard C."/>
        </authorList>
    </citation>
    <scope>NUCLEOTIDE SEQUENCE</scope>
    <source>
        <strain evidence="1">Stoneville</strain>
        <tissue evidence="1">Whole head</tissue>
    </source>
</reference>
<reference evidence="1" key="2">
    <citation type="submission" date="2021-08" db="EMBL/GenBank/DDBJ databases">
        <authorList>
            <person name="Eriksson T."/>
        </authorList>
    </citation>
    <scope>NUCLEOTIDE SEQUENCE</scope>
    <source>
        <strain evidence="1">Stoneville</strain>
        <tissue evidence="1">Whole head</tissue>
    </source>
</reference>